<dbReference type="Proteomes" id="UP000006437">
    <property type="component" value="Unassembled WGS sequence"/>
</dbReference>
<keyword evidence="4 7" id="KW-0812">Transmembrane</keyword>
<evidence type="ECO:0000256" key="6">
    <source>
        <dbReference type="ARBA" id="ARBA00023136"/>
    </source>
</evidence>
<dbReference type="GO" id="GO:0016020">
    <property type="term" value="C:membrane"/>
    <property type="evidence" value="ECO:0007669"/>
    <property type="project" value="UniProtKB-SubCell"/>
</dbReference>
<organism evidence="9 10">
    <name type="scientific">Peptoanaerobacter stomatis</name>
    <dbReference type="NCBI Taxonomy" id="796937"/>
    <lineage>
        <taxon>Bacteria</taxon>
        <taxon>Bacillati</taxon>
        <taxon>Bacillota</taxon>
        <taxon>Clostridia</taxon>
        <taxon>Peptostreptococcales</taxon>
        <taxon>Filifactoraceae</taxon>
        <taxon>Peptoanaerobacter</taxon>
    </lineage>
</organism>
<dbReference type="AlphaFoldDB" id="G9X3L7"/>
<dbReference type="GO" id="GO:0016780">
    <property type="term" value="F:phosphotransferase activity, for other substituted phosphate groups"/>
    <property type="evidence" value="ECO:0007669"/>
    <property type="project" value="TreeGrafter"/>
</dbReference>
<dbReference type="RefSeq" id="WP_009525209.1">
    <property type="nucleotide sequence ID" value="NZ_JBQMYE010000001.1"/>
</dbReference>
<feature type="transmembrane region" description="Helical" evidence="7">
    <location>
        <begin position="88"/>
        <end position="104"/>
    </location>
</feature>
<comment type="caution">
    <text evidence="9">The sequence shown here is derived from an EMBL/GenBank/DDBJ whole genome shotgun (WGS) entry which is preliminary data.</text>
</comment>
<name>G9X3L7_9FIRM</name>
<dbReference type="EMBL" id="AFZE01000058">
    <property type="protein sequence ID" value="EHL09982.1"/>
    <property type="molecule type" value="Genomic_DNA"/>
</dbReference>
<dbReference type="PATRIC" id="fig|796937.3.peg.2212"/>
<keyword evidence="6 7" id="KW-0472">Membrane</keyword>
<feature type="transmembrane region" description="Helical" evidence="7">
    <location>
        <begin position="291"/>
        <end position="312"/>
    </location>
</feature>
<evidence type="ECO:0000259" key="8">
    <source>
        <dbReference type="Pfam" id="PF02397"/>
    </source>
</evidence>
<protein>
    <submittedName>
        <fullName evidence="9">Undecaprenyl-phosphate glucose phosphotransferase</fullName>
    </submittedName>
</protein>
<evidence type="ECO:0000256" key="3">
    <source>
        <dbReference type="ARBA" id="ARBA00022679"/>
    </source>
</evidence>
<sequence>MIKENQKILNFINIMIDALIIAFTYMLAYRMRATSDLILYVQSVTFSQYMQYVVIVVPLYLFSYYLFKVYTAQRLKSLVEEISKIVKANIVATIAFFTVLFILKDVNYSRYMTLIFIFWNMLLTAISRIVLRYMLRRIRRKGFNIKRAVLIGNSDTAMDFLQKTQQNLQWGYKIVAIFEEKVNINRQKRLKEKYKLSYIPRYDYNMIEAYLADKRVDEVVIGIKLKEYEHLDKIIRVCEKSGIKTQIIPDYIKYIPSKPVVEQIDDITIINIRHVPLENPINKVIKRLSDIILSIIAIVLTSPIMLVTAIAIKIESSGKIIFKQERVGYNRKKFYMYKFRSMREQTKEEEKDKWTTKDDNRKTKVGKFIRRMNIDEFPQFFNVLKGEMSFIGPRPERPFFVEKFKEEIPKYMVKHQVRPGITGWAQANGLRGDTSIKKRIEYDIFYIENWSISLDLKIIVLTIKNGFKNAY</sequence>
<evidence type="ECO:0000313" key="10">
    <source>
        <dbReference type="Proteomes" id="UP000006437"/>
    </source>
</evidence>
<dbReference type="InterPro" id="IPR017473">
    <property type="entry name" value="Undecaprenyl-P_gluc_Ptfrase"/>
</dbReference>
<evidence type="ECO:0000256" key="1">
    <source>
        <dbReference type="ARBA" id="ARBA00004141"/>
    </source>
</evidence>
<evidence type="ECO:0000256" key="4">
    <source>
        <dbReference type="ARBA" id="ARBA00022692"/>
    </source>
</evidence>
<evidence type="ECO:0000256" key="7">
    <source>
        <dbReference type="SAM" id="Phobius"/>
    </source>
</evidence>
<gene>
    <name evidence="9" type="ORF">HMPREF9629_00974</name>
</gene>
<dbReference type="NCBIfam" id="TIGR03025">
    <property type="entry name" value="EPS_sugtrans"/>
    <property type="match status" value="1"/>
</dbReference>
<feature type="transmembrane region" description="Helical" evidence="7">
    <location>
        <begin position="49"/>
        <end position="67"/>
    </location>
</feature>
<comment type="similarity">
    <text evidence="2">Belongs to the bacterial sugar transferase family.</text>
</comment>
<feature type="domain" description="Bacterial sugar transferase" evidence="8">
    <location>
        <begin position="286"/>
        <end position="467"/>
    </location>
</feature>
<dbReference type="BioCyc" id="EBAC796937-HMP:GMGH-976-MONOMER"/>
<accession>G9X3L7</accession>
<feature type="transmembrane region" description="Helical" evidence="7">
    <location>
        <begin position="12"/>
        <end position="29"/>
    </location>
</feature>
<dbReference type="HOGENOM" id="CLU_024920_0_1_9"/>
<keyword evidence="5 7" id="KW-1133">Transmembrane helix</keyword>
<evidence type="ECO:0000313" key="9">
    <source>
        <dbReference type="EMBL" id="EHL09982.1"/>
    </source>
</evidence>
<evidence type="ECO:0000256" key="2">
    <source>
        <dbReference type="ARBA" id="ARBA00006464"/>
    </source>
</evidence>
<keyword evidence="3 9" id="KW-0808">Transferase</keyword>
<dbReference type="Pfam" id="PF02397">
    <property type="entry name" value="Bac_transf"/>
    <property type="match status" value="1"/>
</dbReference>
<dbReference type="PANTHER" id="PTHR30576:SF0">
    <property type="entry name" value="UNDECAPRENYL-PHOSPHATE N-ACETYLGALACTOSAMINYL 1-PHOSPHATE TRANSFERASE-RELATED"/>
    <property type="match status" value="1"/>
</dbReference>
<dbReference type="Pfam" id="PF13727">
    <property type="entry name" value="CoA_binding_3"/>
    <property type="match status" value="1"/>
</dbReference>
<dbReference type="InterPro" id="IPR003362">
    <property type="entry name" value="Bact_transf"/>
</dbReference>
<dbReference type="PANTHER" id="PTHR30576">
    <property type="entry name" value="COLANIC BIOSYNTHESIS UDP-GLUCOSE LIPID CARRIER TRANSFERASE"/>
    <property type="match status" value="1"/>
</dbReference>
<comment type="subcellular location">
    <subcellularLocation>
        <location evidence="1">Membrane</location>
        <topology evidence="1">Multi-pass membrane protein</topology>
    </subcellularLocation>
</comment>
<feature type="transmembrane region" description="Helical" evidence="7">
    <location>
        <begin position="110"/>
        <end position="131"/>
    </location>
</feature>
<evidence type="ECO:0000256" key="5">
    <source>
        <dbReference type="ARBA" id="ARBA00022989"/>
    </source>
</evidence>
<proteinExistence type="inferred from homology"/>
<reference evidence="9 10" key="1">
    <citation type="submission" date="2011-08" db="EMBL/GenBank/DDBJ databases">
        <title>The Genome Sequence of Eubacteriaceae bacterium ACC19a.</title>
        <authorList>
            <consortium name="The Broad Institute Genome Sequencing Platform"/>
            <person name="Earl A."/>
            <person name="Ward D."/>
            <person name="Feldgarden M."/>
            <person name="Gevers D."/>
            <person name="Sizova M."/>
            <person name="Hazen A."/>
            <person name="Epstein S."/>
            <person name="Young S.K."/>
            <person name="Zeng Q."/>
            <person name="Gargeya S."/>
            <person name="Fitzgerald M."/>
            <person name="Haas B."/>
            <person name="Abouelleil A."/>
            <person name="Alvarado L."/>
            <person name="Arachchi H.M."/>
            <person name="Berlin A."/>
            <person name="Brown A."/>
            <person name="Chapman S.B."/>
            <person name="Chen Z."/>
            <person name="Dunbar C."/>
            <person name="Freedman E."/>
            <person name="Gearin G."/>
            <person name="Gellesch M."/>
            <person name="Goldberg J."/>
            <person name="Griggs A."/>
            <person name="Gujja S."/>
            <person name="Heiman D."/>
            <person name="Howarth C."/>
            <person name="Larson L."/>
            <person name="Lui A."/>
            <person name="MacDonald P.J.P."/>
            <person name="Montmayeur A."/>
            <person name="Murphy C."/>
            <person name="Neiman D."/>
            <person name="Pearson M."/>
            <person name="Priest M."/>
            <person name="Roberts A."/>
            <person name="Saif S."/>
            <person name="Shea T."/>
            <person name="Shenoy N."/>
            <person name="Sisk P."/>
            <person name="Stolte C."/>
            <person name="Sykes S."/>
            <person name="Wortman J."/>
            <person name="Nusbaum C."/>
            <person name="Birren B."/>
        </authorList>
    </citation>
    <scope>NUCLEOTIDE SEQUENCE [LARGE SCALE GENOMIC DNA]</scope>
    <source>
        <strain evidence="9 10">ACC19a</strain>
    </source>
</reference>
<dbReference type="NCBIfam" id="TIGR03023">
    <property type="entry name" value="WcaJ_sugtrans"/>
    <property type="match status" value="1"/>
</dbReference>
<dbReference type="InterPro" id="IPR017475">
    <property type="entry name" value="EPS_sugar_tfrase"/>
</dbReference>
<dbReference type="Gene3D" id="3.40.50.720">
    <property type="entry name" value="NAD(P)-binding Rossmann-like Domain"/>
    <property type="match status" value="1"/>
</dbReference>